<proteinExistence type="predicted"/>
<evidence type="ECO:0000313" key="1">
    <source>
        <dbReference type="EMBL" id="ENN73029.1"/>
    </source>
</evidence>
<dbReference type="OrthoDB" id="2436455at2759"/>
<name>N6SZ38_DENPD</name>
<organism evidence="1">
    <name type="scientific">Dendroctonus ponderosae</name>
    <name type="common">Mountain pine beetle</name>
    <dbReference type="NCBI Taxonomy" id="77166"/>
    <lineage>
        <taxon>Eukaryota</taxon>
        <taxon>Metazoa</taxon>
        <taxon>Ecdysozoa</taxon>
        <taxon>Arthropoda</taxon>
        <taxon>Hexapoda</taxon>
        <taxon>Insecta</taxon>
        <taxon>Pterygota</taxon>
        <taxon>Neoptera</taxon>
        <taxon>Endopterygota</taxon>
        <taxon>Coleoptera</taxon>
        <taxon>Polyphaga</taxon>
        <taxon>Cucujiformia</taxon>
        <taxon>Curculionidae</taxon>
        <taxon>Scolytinae</taxon>
        <taxon>Dendroctonus</taxon>
    </lineage>
</organism>
<dbReference type="HOGENOM" id="CLU_250524_0_0_1"/>
<accession>N6SZ38</accession>
<dbReference type="SUPFAM" id="SSF116907">
    <property type="entry name" value="Hook domain"/>
    <property type="match status" value="1"/>
</dbReference>
<sequence length="1465" mass="169539">MEGSLWDAVLIKWVNCTRLSQPIQTLDQLQNGEFLSRMSKLIDGLSVIFETFSRYYPHIVFEKKESVHVSDLPYQDLVNMTSLLLHFTSICKRKDALTSAMCKDLDLTTQLYIKKFLESVSQKTTNKQLAKTIEGLFGASKKPKSSREPTPVQDSPMVRKSPLFELLQTPRRKYLRIKGANMVKTLEQELEAERADREADVKKHQEIISKLTLQLEQKCTEAKQLKAQVNNWEESMPPNSQDVDHLETIKLLRREVASLEDYVKKCDNEYEEITKEKDSFEAKAKQLEADCKTTKSSFLELEEIYLVNMEASKELEEKYRLLNIDYVELRAMLNEYRRKSIHLEESVCYESRRWSGGFDSSNKGETLAESVVEVQLRDVRTALDAANDKLQETLQSNDELKAALKEAEQRNELQLLEGDKLKHSVRAVQTENADLQAKLQQLSEQLCSYQTECENLKAEKLELNDKILQLASRVDQSSNRIQTLEAETERLSATEVKLTETLARSSEENQQLSIELKHLEKLKQSMELQEAKLADEKALEKREVEDTLAKTEAELARSHADIKAVQLEKESLNFYLEDTSKQLDESEDKLASALKAVAEQKNAIQAVSSEKASLETKLEQSNEETKGLSTKLSELSLQLQEAIRSLETTKNTLAEKCESESQLQQVIKELKQALQIAQEEAQATEIQLNRKLEEIKQSSDSAMENQAKKLQHTLMTLDGTRTELEDSKCALHQSNEKLTQKERELTEKVQQFHELELQLVSANATLKEHLEYELDLEKQLEALKAEKKQQLESLKAQLGNCRAEVALYYEKLEATLAKLNQSNGEIESLNSQLTESWSKVERLSADALALKTSLSCSVAEKEQISQLLEGFFQKLHHIFEPNHIGDLASQLDHLVVIVNQLEDNQCSLTKTVDETAAKLQAAQEEKTVLANFLELNSDELRKVAQENEHILEALEMSNKDKMLLEAEHTQLELQVASMEHALEQLRAYKEKKSQEKQKLFAEKAAILEDLQETIREKNELKKLELHVASMEHELEQVRACNVMESQEKQKLFAEKAEILEDLQKTIREKDELKQLEVEVASMEQELNQLRACYQKENQEKQKLFAEKAEILDDLQKTIREKDELKQLEVQVASMEQELEQLRACNEKESQEKQKLFAEKAEILENLQKTIREKDELKQLEEKEKLLDDKAEILENLQKIIREKDELFRELFLLREQQELHQAKDIEIGNLRREIQQLEQASTETRNEKEDIYEYLQNAVQEKEELSLQLDKVQSDNVTLSKEREALQTKLQDVGEEKRQIQMALELSRKETLKVKKERIEILQTQTEIIKETEAKVLQAHNAAVEEKRQLLQRVQQAEKERDVVRQAYTAVMTKNSKCELEMASLKQIIEERTRDVQRTSNLKEAYEKLLDDNCTLMQKRENERKEYVTLLMKEQQKAEKKIGSIKAAYEEKLEKMIQKLFRNKP</sequence>
<dbReference type="EMBL" id="KB741190">
    <property type="protein sequence ID" value="ENN73029.1"/>
    <property type="molecule type" value="Genomic_DNA"/>
</dbReference>
<dbReference type="OMA" id="NDECESH"/>
<feature type="non-terminal residue" evidence="1">
    <location>
        <position position="1"/>
    </location>
</feature>
<gene>
    <name evidence="1" type="ORF">YQE_10364</name>
</gene>
<reference evidence="1" key="1">
    <citation type="journal article" date="2013" name="Genome Biol.">
        <title>Draft genome of the mountain pine beetle, Dendroctonus ponderosae Hopkins, a major forest pest.</title>
        <authorList>
            <person name="Keeling C.I."/>
            <person name="Yuen M.M."/>
            <person name="Liao N.Y."/>
            <person name="Docking T.R."/>
            <person name="Chan S.K."/>
            <person name="Taylor G.A."/>
            <person name="Palmquist D.L."/>
            <person name="Jackman S.D."/>
            <person name="Nguyen A."/>
            <person name="Li M."/>
            <person name="Henderson H."/>
            <person name="Janes J.K."/>
            <person name="Zhao Y."/>
            <person name="Pandoh P."/>
            <person name="Moore R."/>
            <person name="Sperling F.A."/>
            <person name="Huber D.P."/>
            <person name="Birol I."/>
            <person name="Jones S.J."/>
            <person name="Bohlmann J."/>
        </authorList>
    </citation>
    <scope>NUCLEOTIDE SEQUENCE</scope>
</reference>
<protein>
    <submittedName>
        <fullName evidence="1">Uncharacterized protein</fullName>
    </submittedName>
</protein>